<protein>
    <submittedName>
        <fullName evidence="2">Uncharacterized protein</fullName>
    </submittedName>
</protein>
<dbReference type="RefSeq" id="WP_091905127.1">
    <property type="nucleotide sequence ID" value="NZ_FOYX01000004.1"/>
</dbReference>
<evidence type="ECO:0000313" key="3">
    <source>
        <dbReference type="Proteomes" id="UP000199462"/>
    </source>
</evidence>
<keyword evidence="1" id="KW-1133">Transmembrane helix</keyword>
<keyword evidence="1" id="KW-0812">Transmembrane</keyword>
<evidence type="ECO:0000256" key="1">
    <source>
        <dbReference type="SAM" id="Phobius"/>
    </source>
</evidence>
<dbReference type="Proteomes" id="UP000199462">
    <property type="component" value="Unassembled WGS sequence"/>
</dbReference>
<evidence type="ECO:0000313" key="2">
    <source>
        <dbReference type="EMBL" id="SFR88859.1"/>
    </source>
</evidence>
<keyword evidence="1" id="KW-0472">Membrane</keyword>
<organism evidence="2 3">
    <name type="scientific">Maribacter stanieri</name>
    <dbReference type="NCBI Taxonomy" id="440514"/>
    <lineage>
        <taxon>Bacteria</taxon>
        <taxon>Pseudomonadati</taxon>
        <taxon>Bacteroidota</taxon>
        <taxon>Flavobacteriia</taxon>
        <taxon>Flavobacteriales</taxon>
        <taxon>Flavobacteriaceae</taxon>
        <taxon>Maribacter</taxon>
    </lineage>
</organism>
<dbReference type="EMBL" id="FOYX01000004">
    <property type="protein sequence ID" value="SFR88859.1"/>
    <property type="molecule type" value="Genomic_DNA"/>
</dbReference>
<reference evidence="3" key="1">
    <citation type="submission" date="2016-10" db="EMBL/GenBank/DDBJ databases">
        <authorList>
            <person name="Varghese N."/>
            <person name="Submissions S."/>
        </authorList>
    </citation>
    <scope>NUCLEOTIDE SEQUENCE [LARGE SCALE GENOMIC DNA]</scope>
    <source>
        <strain evidence="3">DSM 19891</strain>
    </source>
</reference>
<keyword evidence="3" id="KW-1185">Reference proteome</keyword>
<gene>
    <name evidence="2" type="ORF">SAMN04488010_3558</name>
</gene>
<sequence>MGTDKFEKHIKAQFKEREIQPSENAWEKLSSELNTDDRKKKPVYLWMGIAASVIVLIGVTMFFFNSGDKVNGTQFKVVETDSKEVLKENIHTEEVPFVEKEQETLATTSDLEKINNVVEKKQEPIKEIEVVNTTNEIEIASVEHIESEKIEDKLEISDDIINTKVAGIVAQLNELEQYSAVTDAEVDSLLKRAQDEILREKIFNTDKSVDAMALLTEVEGELDQSFRDQIFNSLKASFIKVRTAVADRNN</sequence>
<dbReference type="STRING" id="440514.SAMN04488010_3558"/>
<name>A0A1I6KCB0_9FLAO</name>
<feature type="transmembrane region" description="Helical" evidence="1">
    <location>
        <begin position="43"/>
        <end position="64"/>
    </location>
</feature>
<dbReference type="AlphaFoldDB" id="A0A1I6KCB0"/>
<proteinExistence type="predicted"/>
<accession>A0A1I6KCB0</accession>